<proteinExistence type="inferred from homology"/>
<dbReference type="Gene3D" id="3.30.450.90">
    <property type="match status" value="1"/>
</dbReference>
<dbReference type="AlphaFoldDB" id="L8MUR1"/>
<organism evidence="4 5">
    <name type="scientific">Pseudanabaena biceps PCC 7429</name>
    <dbReference type="NCBI Taxonomy" id="927668"/>
    <lineage>
        <taxon>Bacteria</taxon>
        <taxon>Bacillati</taxon>
        <taxon>Cyanobacteriota</taxon>
        <taxon>Cyanophyceae</taxon>
        <taxon>Pseudanabaenales</taxon>
        <taxon>Pseudanabaenaceae</taxon>
        <taxon>Pseudanabaena</taxon>
    </lineage>
</organism>
<dbReference type="SMART" id="SM00382">
    <property type="entry name" value="AAA"/>
    <property type="match status" value="1"/>
</dbReference>
<accession>L8MUR1</accession>
<gene>
    <name evidence="4" type="ORF">Pse7429DRAFT_4353</name>
</gene>
<dbReference type="Gene3D" id="3.40.50.300">
    <property type="entry name" value="P-loop containing nucleotide triphosphate hydrolases"/>
    <property type="match status" value="1"/>
</dbReference>
<dbReference type="InterPro" id="IPR050921">
    <property type="entry name" value="T4SS_GSP_E_ATPase"/>
</dbReference>
<dbReference type="EMBL" id="ALWB01000294">
    <property type="protein sequence ID" value="ELS30549.1"/>
    <property type="molecule type" value="Genomic_DNA"/>
</dbReference>
<dbReference type="InterPro" id="IPR006321">
    <property type="entry name" value="PilT/PilU"/>
</dbReference>
<dbReference type="PANTHER" id="PTHR30486">
    <property type="entry name" value="TWITCHING MOTILITY PROTEIN PILT"/>
    <property type="match status" value="1"/>
</dbReference>
<dbReference type="GO" id="GO:0016887">
    <property type="term" value="F:ATP hydrolysis activity"/>
    <property type="evidence" value="ECO:0007669"/>
    <property type="project" value="InterPro"/>
</dbReference>
<dbReference type="InterPro" id="IPR027417">
    <property type="entry name" value="P-loop_NTPase"/>
</dbReference>
<name>L8MUR1_9CYAN</name>
<dbReference type="SUPFAM" id="SSF52540">
    <property type="entry name" value="P-loop containing nucleoside triphosphate hydrolases"/>
    <property type="match status" value="1"/>
</dbReference>
<dbReference type="Pfam" id="PF00437">
    <property type="entry name" value="T2SSE"/>
    <property type="match status" value="1"/>
</dbReference>
<keyword evidence="5" id="KW-1185">Reference proteome</keyword>
<dbReference type="PANTHER" id="PTHR30486:SF16">
    <property type="entry name" value="TWITCHING MOTILITY PROTEIN PILT"/>
    <property type="match status" value="1"/>
</dbReference>
<feature type="domain" description="Bacterial type II secretion system protein E" evidence="3">
    <location>
        <begin position="197"/>
        <end position="211"/>
    </location>
</feature>
<evidence type="ECO:0000256" key="2">
    <source>
        <dbReference type="SAM" id="MobiDB-lite"/>
    </source>
</evidence>
<dbReference type="PROSITE" id="PS00662">
    <property type="entry name" value="T2SP_E"/>
    <property type="match status" value="1"/>
</dbReference>
<evidence type="ECO:0000259" key="3">
    <source>
        <dbReference type="PROSITE" id="PS00662"/>
    </source>
</evidence>
<sequence length="386" mass="42820">MVMDYIIEDLMEEVVERKGSDLHISAGLPPYIRINGHLTRTDRDPLTPEECQRLIFAMLNNNQRKTLEQSWELDCSYGVKGLARFRVNVYKDRGTYAACLRALSSKIPDMDDLNLPPIVRELSEKPRGLVLVTGPTGSGKTTTLAAMIQTINKTRAEHILTVEDPIEFVYESVKSVIHQRQVGEDTKTFANALKAALREDPDVILVGEMRDLETIQLAVSAAETGHLVFGTLHTSSASQTVDRMVDVFPPEQQGQIRVQLSNSLVAVLSQTLVPRHNPQPGQFGRVMAQEIMVVTPAISNLIREGKTAQMYGFIQTGGKESMQTLESVLARLYMDGDISFEAAMSKTSRPEELLRVVGPNPAPVMKRKTTGDLRSQDMIKSRSISG</sequence>
<dbReference type="Proteomes" id="UP000011201">
    <property type="component" value="Unassembled WGS sequence"/>
</dbReference>
<dbReference type="InterPro" id="IPR003593">
    <property type="entry name" value="AAA+_ATPase"/>
</dbReference>
<evidence type="ECO:0000313" key="5">
    <source>
        <dbReference type="Proteomes" id="UP000011201"/>
    </source>
</evidence>
<comment type="caution">
    <text evidence="4">The sequence shown here is derived from an EMBL/GenBank/DDBJ whole genome shotgun (WGS) entry which is preliminary data.</text>
</comment>
<comment type="similarity">
    <text evidence="1">Belongs to the GSP E family.</text>
</comment>
<dbReference type="PATRIC" id="fig|927668.3.peg.4913"/>
<evidence type="ECO:0000313" key="4">
    <source>
        <dbReference type="EMBL" id="ELS30549.1"/>
    </source>
</evidence>
<dbReference type="GO" id="GO:0005524">
    <property type="term" value="F:ATP binding"/>
    <property type="evidence" value="ECO:0007669"/>
    <property type="project" value="InterPro"/>
</dbReference>
<evidence type="ECO:0000256" key="1">
    <source>
        <dbReference type="ARBA" id="ARBA00006611"/>
    </source>
</evidence>
<feature type="compositionally biased region" description="Basic and acidic residues" evidence="2">
    <location>
        <begin position="369"/>
        <end position="380"/>
    </location>
</feature>
<protein>
    <submittedName>
        <fullName evidence="4">Twitching motility protein</fullName>
    </submittedName>
</protein>
<dbReference type="NCBIfam" id="TIGR01420">
    <property type="entry name" value="pilT_fam"/>
    <property type="match status" value="1"/>
</dbReference>
<dbReference type="InterPro" id="IPR001482">
    <property type="entry name" value="T2SS/T4SS_dom"/>
</dbReference>
<reference evidence="4 5" key="1">
    <citation type="journal article" date="2013" name="Proc. Natl. Acad. Sci. U.S.A.">
        <title>Improving the coverage of the cyanobacterial phylum using diversity-driven genome sequencing.</title>
        <authorList>
            <person name="Shih P.M."/>
            <person name="Wu D."/>
            <person name="Latifi A."/>
            <person name="Axen S.D."/>
            <person name="Fewer D.P."/>
            <person name="Talla E."/>
            <person name="Calteau A."/>
            <person name="Cai F."/>
            <person name="Tandeau de Marsac N."/>
            <person name="Rippka R."/>
            <person name="Herdman M."/>
            <person name="Sivonen K."/>
            <person name="Coursin T."/>
            <person name="Laurent T."/>
            <person name="Goodwin L."/>
            <person name="Nolan M."/>
            <person name="Davenport K.W."/>
            <person name="Han C.S."/>
            <person name="Rubin E.M."/>
            <person name="Eisen J.A."/>
            <person name="Woyke T."/>
            <person name="Gugger M."/>
            <person name="Kerfeld C.A."/>
        </authorList>
    </citation>
    <scope>NUCLEOTIDE SEQUENCE [LARGE SCALE GENOMIC DNA]</scope>
    <source>
        <strain evidence="4 5">PCC 7429</strain>
    </source>
</reference>
<dbReference type="CDD" id="cd01131">
    <property type="entry name" value="PilT"/>
    <property type="match status" value="1"/>
</dbReference>
<feature type="region of interest" description="Disordered" evidence="2">
    <location>
        <begin position="366"/>
        <end position="386"/>
    </location>
</feature>